<dbReference type="GeneID" id="98124874"/>
<feature type="compositionally biased region" description="Low complexity" evidence="1">
    <location>
        <begin position="157"/>
        <end position="175"/>
    </location>
</feature>
<keyword evidence="2" id="KW-0472">Membrane</keyword>
<feature type="compositionally biased region" description="Polar residues" evidence="1">
    <location>
        <begin position="143"/>
        <end position="156"/>
    </location>
</feature>
<feature type="chain" id="PRO_5046656275" evidence="3">
    <location>
        <begin position="17"/>
        <end position="346"/>
    </location>
</feature>
<keyword evidence="3" id="KW-0732">Signal</keyword>
<dbReference type="Proteomes" id="UP001600064">
    <property type="component" value="Unassembled WGS sequence"/>
</dbReference>
<evidence type="ECO:0000256" key="2">
    <source>
        <dbReference type="SAM" id="Phobius"/>
    </source>
</evidence>
<keyword evidence="5" id="KW-1185">Reference proteome</keyword>
<sequence>MRLLPLLAGLLTPAFALMEFIIPPKAGPVGDLRGIPTYEVGSFLEVTWTAGKPGKAASVTLWQLDPRTYEWFGSIEYVIQNTVDVTSVSWVVGTRKDLSVSNLFMMSVFEAGNTSPDSNSQYFYIVRPGQTPTPATTNRNLRTQTVSSSSAPTQILSATGISTSSSTEASSASASSKEDDDNTTTSTTTSITTSAEPTSTTPPPFFPADSARLTDESSTNDGLSTTARITIGVLVPFGVILGAVVMYLWHLNHRKRDLEAGPPPWSGQQQNVNVNLSAPLAGYYKLEGGSIEARVTPPPETYQRDDGTYRGGSANQGAVNGGSGYTYPSAATVREPQGMPAELPGS</sequence>
<name>A0ABR4DHC8_9PEZI</name>
<keyword evidence="2" id="KW-0812">Transmembrane</keyword>
<evidence type="ECO:0000313" key="5">
    <source>
        <dbReference type="Proteomes" id="UP001600064"/>
    </source>
</evidence>
<evidence type="ECO:0000256" key="1">
    <source>
        <dbReference type="SAM" id="MobiDB-lite"/>
    </source>
</evidence>
<evidence type="ECO:0000313" key="4">
    <source>
        <dbReference type="EMBL" id="KAL2268964.1"/>
    </source>
</evidence>
<protein>
    <submittedName>
        <fullName evidence="4">Uncharacterized protein</fullName>
    </submittedName>
</protein>
<gene>
    <name evidence="4" type="ORF">VTJ83DRAFT_3810</name>
</gene>
<proteinExistence type="predicted"/>
<dbReference type="EMBL" id="JAZGUE010000003">
    <property type="protein sequence ID" value="KAL2268964.1"/>
    <property type="molecule type" value="Genomic_DNA"/>
</dbReference>
<comment type="caution">
    <text evidence="4">The sequence shown here is derived from an EMBL/GenBank/DDBJ whole genome shotgun (WGS) entry which is preliminary data.</text>
</comment>
<evidence type="ECO:0000256" key="3">
    <source>
        <dbReference type="SAM" id="SignalP"/>
    </source>
</evidence>
<feature type="transmembrane region" description="Helical" evidence="2">
    <location>
        <begin position="229"/>
        <end position="249"/>
    </location>
</feature>
<organism evidence="4 5">
    <name type="scientific">Remersonia thermophila</name>
    <dbReference type="NCBI Taxonomy" id="72144"/>
    <lineage>
        <taxon>Eukaryota</taxon>
        <taxon>Fungi</taxon>
        <taxon>Dikarya</taxon>
        <taxon>Ascomycota</taxon>
        <taxon>Pezizomycotina</taxon>
        <taxon>Sordariomycetes</taxon>
        <taxon>Sordariomycetidae</taxon>
        <taxon>Sordariales</taxon>
        <taxon>Sordariales incertae sedis</taxon>
        <taxon>Remersonia</taxon>
    </lineage>
</organism>
<feature type="region of interest" description="Disordered" evidence="1">
    <location>
        <begin position="292"/>
        <end position="346"/>
    </location>
</feature>
<feature type="compositionally biased region" description="Low complexity" evidence="1">
    <location>
        <begin position="183"/>
        <end position="199"/>
    </location>
</feature>
<keyword evidence="2" id="KW-1133">Transmembrane helix</keyword>
<dbReference type="RefSeq" id="XP_070867688.1">
    <property type="nucleotide sequence ID" value="XM_071010230.1"/>
</dbReference>
<feature type="region of interest" description="Disordered" evidence="1">
    <location>
        <begin position="143"/>
        <end position="223"/>
    </location>
</feature>
<feature type="signal peptide" evidence="3">
    <location>
        <begin position="1"/>
        <end position="16"/>
    </location>
</feature>
<accession>A0ABR4DHC8</accession>
<reference evidence="4 5" key="1">
    <citation type="journal article" date="2024" name="Commun. Biol.">
        <title>Comparative genomic analysis of thermophilic fungi reveals convergent evolutionary adaptations and gene losses.</title>
        <authorList>
            <person name="Steindorff A.S."/>
            <person name="Aguilar-Pontes M.V."/>
            <person name="Robinson A.J."/>
            <person name="Andreopoulos B."/>
            <person name="LaButti K."/>
            <person name="Kuo A."/>
            <person name="Mondo S."/>
            <person name="Riley R."/>
            <person name="Otillar R."/>
            <person name="Haridas S."/>
            <person name="Lipzen A."/>
            <person name="Grimwood J."/>
            <person name="Schmutz J."/>
            <person name="Clum A."/>
            <person name="Reid I.D."/>
            <person name="Moisan M.C."/>
            <person name="Butler G."/>
            <person name="Nguyen T.T.M."/>
            <person name="Dewar K."/>
            <person name="Conant G."/>
            <person name="Drula E."/>
            <person name="Henrissat B."/>
            <person name="Hansel C."/>
            <person name="Singer S."/>
            <person name="Hutchinson M.I."/>
            <person name="de Vries R.P."/>
            <person name="Natvig D.O."/>
            <person name="Powell A.J."/>
            <person name="Tsang A."/>
            <person name="Grigoriev I.V."/>
        </authorList>
    </citation>
    <scope>NUCLEOTIDE SEQUENCE [LARGE SCALE GENOMIC DNA]</scope>
    <source>
        <strain evidence="4 5">ATCC 22073</strain>
    </source>
</reference>